<evidence type="ECO:0000313" key="8">
    <source>
        <dbReference type="EMBL" id="GGA57271.1"/>
    </source>
</evidence>
<dbReference type="Gene3D" id="1.10.8.60">
    <property type="match status" value="1"/>
</dbReference>
<dbReference type="Pfam" id="PF00158">
    <property type="entry name" value="Sigma54_activat"/>
    <property type="match status" value="1"/>
</dbReference>
<keyword evidence="2" id="KW-0067">ATP-binding</keyword>
<dbReference type="CDD" id="cd00009">
    <property type="entry name" value="AAA"/>
    <property type="match status" value="1"/>
</dbReference>
<dbReference type="Gene3D" id="3.40.50.300">
    <property type="entry name" value="P-loop containing nucleotide triphosphate hydrolases"/>
    <property type="match status" value="1"/>
</dbReference>
<dbReference type="InterPro" id="IPR009057">
    <property type="entry name" value="Homeodomain-like_sf"/>
</dbReference>
<accession>A0A916W0V5</accession>
<dbReference type="FunFam" id="1.10.8.60:FF:000014">
    <property type="entry name" value="DNA-binding transcriptional regulator NtrC"/>
    <property type="match status" value="1"/>
</dbReference>
<dbReference type="GO" id="GO:0043565">
    <property type="term" value="F:sequence-specific DNA binding"/>
    <property type="evidence" value="ECO:0007669"/>
    <property type="project" value="InterPro"/>
</dbReference>
<evidence type="ECO:0000256" key="4">
    <source>
        <dbReference type="ARBA" id="ARBA00023125"/>
    </source>
</evidence>
<gene>
    <name evidence="8" type="ORF">GCM10011507_05740</name>
</gene>
<dbReference type="SUPFAM" id="SSF46689">
    <property type="entry name" value="Homeodomain-like"/>
    <property type="match status" value="1"/>
</dbReference>
<dbReference type="GO" id="GO:0005524">
    <property type="term" value="F:ATP binding"/>
    <property type="evidence" value="ECO:0007669"/>
    <property type="project" value="UniProtKB-KW"/>
</dbReference>
<dbReference type="InterPro" id="IPR027417">
    <property type="entry name" value="P-loop_NTPase"/>
</dbReference>
<evidence type="ECO:0000256" key="3">
    <source>
        <dbReference type="ARBA" id="ARBA00023015"/>
    </source>
</evidence>
<evidence type="ECO:0000313" key="9">
    <source>
        <dbReference type="Proteomes" id="UP000648801"/>
    </source>
</evidence>
<dbReference type="EMBL" id="BMJB01000001">
    <property type="protein sequence ID" value="GGA57271.1"/>
    <property type="molecule type" value="Genomic_DNA"/>
</dbReference>
<keyword evidence="6" id="KW-0804">Transcription</keyword>
<keyword evidence="1" id="KW-0547">Nucleotide-binding</keyword>
<dbReference type="Gene3D" id="1.10.10.60">
    <property type="entry name" value="Homeodomain-like"/>
    <property type="match status" value="1"/>
</dbReference>
<dbReference type="InterPro" id="IPR058031">
    <property type="entry name" value="AAA_lid_NorR"/>
</dbReference>
<dbReference type="InterPro" id="IPR002078">
    <property type="entry name" value="Sigma_54_int"/>
</dbReference>
<evidence type="ECO:0000256" key="2">
    <source>
        <dbReference type="ARBA" id="ARBA00022840"/>
    </source>
</evidence>
<comment type="caution">
    <text evidence="8">The sequence shown here is derived from an EMBL/GenBank/DDBJ whole genome shotgun (WGS) entry which is preliminary data.</text>
</comment>
<dbReference type="PRINTS" id="PR01590">
    <property type="entry name" value="HTHFIS"/>
</dbReference>
<evidence type="ECO:0000256" key="6">
    <source>
        <dbReference type="ARBA" id="ARBA00023163"/>
    </source>
</evidence>
<protein>
    <recommendedName>
        <fullName evidence="7">Sigma-54 factor interaction domain-containing protein</fullName>
    </recommendedName>
</protein>
<sequence length="301" mass="32881">MVGSGAAMQRLRLQVRRIGPYFRTVLIGGEPGCGKELAARALHCASPGAAGPFVVCHSATLGDQAIEGAEAGYRIAELMKMAARGTLFFDGIDEMPLEAQGRLLRVLRRHEWAQDGLAAPAKLDLRMAASASQDLRVLVSAGRFRQELYHRMATLTIALPPLRERAEDIPELASHFLARFARMYSKGVERISTEAMKMLESHFWPGNVREMESVMRNAVLLSEGPVLEAQALPEFAEASIESLTAARLGGSERLDDVVEQHVLHVLKSCAGNKLRAAEVLGISRSTLYRMLEGHAEPAEIS</sequence>
<dbReference type="InterPro" id="IPR002197">
    <property type="entry name" value="HTH_Fis"/>
</dbReference>
<reference evidence="8" key="2">
    <citation type="submission" date="2020-09" db="EMBL/GenBank/DDBJ databases">
        <authorList>
            <person name="Sun Q."/>
            <person name="Zhou Y."/>
        </authorList>
    </citation>
    <scope>NUCLEOTIDE SEQUENCE</scope>
    <source>
        <strain evidence="8">CGMCC 1.15447</strain>
    </source>
</reference>
<dbReference type="SUPFAM" id="SSF52540">
    <property type="entry name" value="P-loop containing nucleoside triphosphate hydrolases"/>
    <property type="match status" value="1"/>
</dbReference>
<evidence type="ECO:0000259" key="7">
    <source>
        <dbReference type="PROSITE" id="PS50045"/>
    </source>
</evidence>
<dbReference type="PROSITE" id="PS50045">
    <property type="entry name" value="SIGMA54_INTERACT_4"/>
    <property type="match status" value="1"/>
</dbReference>
<dbReference type="PANTHER" id="PTHR32071:SF57">
    <property type="entry name" value="C4-DICARBOXYLATE TRANSPORT TRANSCRIPTIONAL REGULATORY PROTEIN DCTD"/>
    <property type="match status" value="1"/>
</dbReference>
<keyword evidence="5" id="KW-0010">Activator</keyword>
<feature type="domain" description="Sigma-54 factor interaction" evidence="7">
    <location>
        <begin position="1"/>
        <end position="220"/>
    </location>
</feature>
<dbReference type="Pfam" id="PF25601">
    <property type="entry name" value="AAA_lid_14"/>
    <property type="match status" value="1"/>
</dbReference>
<proteinExistence type="predicted"/>
<evidence type="ECO:0000256" key="5">
    <source>
        <dbReference type="ARBA" id="ARBA00023159"/>
    </source>
</evidence>
<dbReference type="Pfam" id="PF02954">
    <property type="entry name" value="HTH_8"/>
    <property type="match status" value="1"/>
</dbReference>
<keyword evidence="3" id="KW-0805">Transcription regulation</keyword>
<reference evidence="8" key="1">
    <citation type="journal article" date="2014" name="Int. J. Syst. Evol. Microbiol.">
        <title>Complete genome sequence of Corynebacterium casei LMG S-19264T (=DSM 44701T), isolated from a smear-ripened cheese.</title>
        <authorList>
            <consortium name="US DOE Joint Genome Institute (JGI-PGF)"/>
            <person name="Walter F."/>
            <person name="Albersmeier A."/>
            <person name="Kalinowski J."/>
            <person name="Ruckert C."/>
        </authorList>
    </citation>
    <scope>NUCLEOTIDE SEQUENCE</scope>
    <source>
        <strain evidence="8">CGMCC 1.15447</strain>
    </source>
</reference>
<dbReference type="PANTHER" id="PTHR32071">
    <property type="entry name" value="TRANSCRIPTIONAL REGULATORY PROTEIN"/>
    <property type="match status" value="1"/>
</dbReference>
<dbReference type="GO" id="GO:0006355">
    <property type="term" value="P:regulation of DNA-templated transcription"/>
    <property type="evidence" value="ECO:0007669"/>
    <property type="project" value="InterPro"/>
</dbReference>
<keyword evidence="4" id="KW-0238">DNA-binding</keyword>
<evidence type="ECO:0000256" key="1">
    <source>
        <dbReference type="ARBA" id="ARBA00022741"/>
    </source>
</evidence>
<dbReference type="Proteomes" id="UP000648801">
    <property type="component" value="Unassembled WGS sequence"/>
</dbReference>
<organism evidence="8 9">
    <name type="scientific">Edaphobacter acidisoli</name>
    <dbReference type="NCBI Taxonomy" id="2040573"/>
    <lineage>
        <taxon>Bacteria</taxon>
        <taxon>Pseudomonadati</taxon>
        <taxon>Acidobacteriota</taxon>
        <taxon>Terriglobia</taxon>
        <taxon>Terriglobales</taxon>
        <taxon>Acidobacteriaceae</taxon>
        <taxon>Edaphobacter</taxon>
    </lineage>
</organism>
<dbReference type="AlphaFoldDB" id="A0A916W0V5"/>
<keyword evidence="9" id="KW-1185">Reference proteome</keyword>
<name>A0A916W0V5_9BACT</name>